<dbReference type="PANTHER" id="PTHR11616">
    <property type="entry name" value="SODIUM/CHLORIDE DEPENDENT TRANSPORTER"/>
    <property type="match status" value="1"/>
</dbReference>
<dbReference type="InterPro" id="IPR000175">
    <property type="entry name" value="Na/ntran_symport"/>
</dbReference>
<evidence type="ECO:0000256" key="6">
    <source>
        <dbReference type="SAM" id="Phobius"/>
    </source>
</evidence>
<keyword evidence="5 6" id="KW-0472">Membrane</keyword>
<evidence type="ECO:0000256" key="3">
    <source>
        <dbReference type="ARBA" id="ARBA00022692"/>
    </source>
</evidence>
<feature type="transmembrane region" description="Helical" evidence="6">
    <location>
        <begin position="49"/>
        <end position="71"/>
    </location>
</feature>
<gene>
    <name evidence="7" type="ORF">ElyMa_005863100</name>
</gene>
<dbReference type="GO" id="GO:0005283">
    <property type="term" value="F:amino acid:sodium symporter activity"/>
    <property type="evidence" value="ECO:0007669"/>
    <property type="project" value="TreeGrafter"/>
</dbReference>
<feature type="transmembrane region" description="Helical" evidence="6">
    <location>
        <begin position="7"/>
        <end position="29"/>
    </location>
</feature>
<evidence type="ECO:0000256" key="2">
    <source>
        <dbReference type="ARBA" id="ARBA00022448"/>
    </source>
</evidence>
<comment type="caution">
    <text evidence="7">The sequence shown here is derived from an EMBL/GenBank/DDBJ whole genome shotgun (WGS) entry which is preliminary data.</text>
</comment>
<dbReference type="GO" id="GO:0089718">
    <property type="term" value="P:amino acid import across plasma membrane"/>
    <property type="evidence" value="ECO:0007669"/>
    <property type="project" value="TreeGrafter"/>
</dbReference>
<dbReference type="Proteomes" id="UP000762676">
    <property type="component" value="Unassembled WGS sequence"/>
</dbReference>
<protein>
    <submittedName>
        <fullName evidence="7">Transporter</fullName>
    </submittedName>
</protein>
<evidence type="ECO:0000313" key="8">
    <source>
        <dbReference type="Proteomes" id="UP000762676"/>
    </source>
</evidence>
<keyword evidence="2" id="KW-0813">Transport</keyword>
<evidence type="ECO:0000313" key="7">
    <source>
        <dbReference type="EMBL" id="GFR78997.1"/>
    </source>
</evidence>
<dbReference type="SUPFAM" id="SSF161070">
    <property type="entry name" value="SNF-like"/>
    <property type="match status" value="1"/>
</dbReference>
<dbReference type="EMBL" id="BMAT01011787">
    <property type="protein sequence ID" value="GFR78997.1"/>
    <property type="molecule type" value="Genomic_DNA"/>
</dbReference>
<name>A0AAV4FZV6_9GAST</name>
<evidence type="ECO:0000256" key="4">
    <source>
        <dbReference type="ARBA" id="ARBA00022989"/>
    </source>
</evidence>
<dbReference type="AlphaFoldDB" id="A0AAV4FZV6"/>
<dbReference type="PANTHER" id="PTHR11616:SF303">
    <property type="entry name" value="SODIUM- AND CHLORIDE-DEPENDENT GABA TRANSPORTER INE"/>
    <property type="match status" value="1"/>
</dbReference>
<evidence type="ECO:0000256" key="1">
    <source>
        <dbReference type="ARBA" id="ARBA00004141"/>
    </source>
</evidence>
<reference evidence="7 8" key="1">
    <citation type="journal article" date="2021" name="Elife">
        <title>Chloroplast acquisition without the gene transfer in kleptoplastic sea slugs, Plakobranchus ocellatus.</title>
        <authorList>
            <person name="Maeda T."/>
            <person name="Takahashi S."/>
            <person name="Yoshida T."/>
            <person name="Shimamura S."/>
            <person name="Takaki Y."/>
            <person name="Nagai Y."/>
            <person name="Toyoda A."/>
            <person name="Suzuki Y."/>
            <person name="Arimoto A."/>
            <person name="Ishii H."/>
            <person name="Satoh N."/>
            <person name="Nishiyama T."/>
            <person name="Hasebe M."/>
            <person name="Maruyama T."/>
            <person name="Minagawa J."/>
            <person name="Obokata J."/>
            <person name="Shigenobu S."/>
        </authorList>
    </citation>
    <scope>NUCLEOTIDE SEQUENCE [LARGE SCALE GENOMIC DNA]</scope>
</reference>
<dbReference type="InterPro" id="IPR037272">
    <property type="entry name" value="SNS_sf"/>
</dbReference>
<comment type="subcellular location">
    <subcellularLocation>
        <location evidence="1">Membrane</location>
        <topology evidence="1">Multi-pass membrane protein</topology>
    </subcellularLocation>
</comment>
<organism evidence="7 8">
    <name type="scientific">Elysia marginata</name>
    <dbReference type="NCBI Taxonomy" id="1093978"/>
    <lineage>
        <taxon>Eukaryota</taxon>
        <taxon>Metazoa</taxon>
        <taxon>Spiralia</taxon>
        <taxon>Lophotrochozoa</taxon>
        <taxon>Mollusca</taxon>
        <taxon>Gastropoda</taxon>
        <taxon>Heterobranchia</taxon>
        <taxon>Euthyneura</taxon>
        <taxon>Panpulmonata</taxon>
        <taxon>Sacoglossa</taxon>
        <taxon>Placobranchoidea</taxon>
        <taxon>Plakobranchidae</taxon>
        <taxon>Elysia</taxon>
    </lineage>
</organism>
<dbReference type="Pfam" id="PF00209">
    <property type="entry name" value="SNF"/>
    <property type="match status" value="1"/>
</dbReference>
<evidence type="ECO:0000256" key="5">
    <source>
        <dbReference type="ARBA" id="ARBA00023136"/>
    </source>
</evidence>
<keyword evidence="3 6" id="KW-0812">Transmembrane</keyword>
<dbReference type="PROSITE" id="PS50267">
    <property type="entry name" value="NA_NEUROTRAN_SYMP_3"/>
    <property type="match status" value="1"/>
</dbReference>
<accession>A0AAV4FZV6</accession>
<sequence length="115" mass="12754">MTGSRPNMFFIACWYCLSPLLIFGIWIFSMAQYKPLSIAGYVYPPWAVGLGWVIALFSVLCIPAGMLHSVLTSPGHSWLKSNATNAQADQYILKAPFKTHVQEDAGACPECKHFL</sequence>
<keyword evidence="4 6" id="KW-1133">Transmembrane helix</keyword>
<dbReference type="GO" id="GO:0005886">
    <property type="term" value="C:plasma membrane"/>
    <property type="evidence" value="ECO:0007669"/>
    <property type="project" value="TreeGrafter"/>
</dbReference>
<keyword evidence="8" id="KW-1185">Reference proteome</keyword>
<proteinExistence type="predicted"/>